<dbReference type="Pfam" id="PF04245">
    <property type="entry name" value="NA37"/>
    <property type="match status" value="1"/>
</dbReference>
<keyword evidence="5" id="KW-1185">Reference proteome</keyword>
<evidence type="ECO:0000313" key="4">
    <source>
        <dbReference type="EMBL" id="MCF7543401.1"/>
    </source>
</evidence>
<dbReference type="PANTHER" id="PTHR38772:SF1">
    <property type="entry name" value="NUCLEOID-ASSOCIATED PROTEIN YEJK"/>
    <property type="match status" value="1"/>
</dbReference>
<dbReference type="PANTHER" id="PTHR38772">
    <property type="match status" value="1"/>
</dbReference>
<accession>A0ABS9I7H5</accession>
<evidence type="ECO:0000256" key="3">
    <source>
        <dbReference type="ARBA" id="ARBA00022490"/>
    </source>
</evidence>
<reference evidence="4" key="1">
    <citation type="submission" date="2022-01" db="EMBL/GenBank/DDBJ databases">
        <title>Pseudomonas sp. nov. isolated from Antarctic regolith.</title>
        <authorList>
            <person name="Novakova D."/>
            <person name="Sedlar K."/>
        </authorList>
    </citation>
    <scope>NUCLEOTIDE SEQUENCE</scope>
    <source>
        <strain evidence="4">P2647</strain>
    </source>
</reference>
<comment type="caution">
    <text evidence="4">The sequence shown here is derived from an EMBL/GenBank/DDBJ whole genome shotgun (WGS) entry which is preliminary data.</text>
</comment>
<protein>
    <submittedName>
        <fullName evidence="4">Nucleoid-associated protein</fullName>
    </submittedName>
</protein>
<gene>
    <name evidence="4" type="ORF">L4G47_14370</name>
</gene>
<comment type="subcellular location">
    <subcellularLocation>
        <location evidence="1">Cytoplasm</location>
        <location evidence="1">Nucleoid</location>
    </subcellularLocation>
</comment>
<dbReference type="RefSeq" id="WP_237252910.1">
    <property type="nucleotide sequence ID" value="NZ_JAKJXH010000014.1"/>
</dbReference>
<name>A0ABS9I7H5_9PSED</name>
<comment type="similarity">
    <text evidence="2">Belongs to the YejK family.</text>
</comment>
<proteinExistence type="inferred from homology"/>
<evidence type="ECO:0000256" key="1">
    <source>
        <dbReference type="ARBA" id="ARBA00004453"/>
    </source>
</evidence>
<evidence type="ECO:0000313" key="5">
    <source>
        <dbReference type="Proteomes" id="UP001162905"/>
    </source>
</evidence>
<dbReference type="EMBL" id="JAKJXH010000014">
    <property type="protein sequence ID" value="MCF7543401.1"/>
    <property type="molecule type" value="Genomic_DNA"/>
</dbReference>
<organism evidence="4 5">
    <name type="scientific">Pseudomonas petrae</name>
    <dbReference type="NCBI Taxonomy" id="2912190"/>
    <lineage>
        <taxon>Bacteria</taxon>
        <taxon>Pseudomonadati</taxon>
        <taxon>Pseudomonadota</taxon>
        <taxon>Gammaproteobacteria</taxon>
        <taxon>Pseudomonadales</taxon>
        <taxon>Pseudomonadaceae</taxon>
        <taxon>Pseudomonas</taxon>
    </lineage>
</organism>
<dbReference type="InterPro" id="IPR007358">
    <property type="entry name" value="Nucleoid_associated_NdpA"/>
</dbReference>
<dbReference type="Proteomes" id="UP001162905">
    <property type="component" value="Unassembled WGS sequence"/>
</dbReference>
<sequence>MGDVSSPAAENAADASKIEVLFAITANLSRNTDLVGSPFEAKSGTPWSLENVTAQKFISKIEEKFRKKNKLHGFFAALPRHPMPGKIKSLLAKEVDHLAFTTSVMGFLERAANEISGGNLSGGHVVFINYRDREAVSEAAPEVNFGRLLVVMVGIRSGFEFDENLQPKSLSSIDTNALRQAALIDLNLFDVSFPGNAGDAYLRFIQGHSKSDFFKTSLGCMESPSNKASVSNIYKAISEFFSVNKLSKTDRDLCLESVETFLLKKGKDRKTVQLKEVQALVDRVLSEDSELLGSFCGFVNINEYEISSHFEPTPAAVTSGALINVTDTNRSYECKVKIVSLGFDGSDKPVKVDKDFNYIRIPLDASSKEQIELILGKPENAAR</sequence>
<keyword evidence="3" id="KW-0963">Cytoplasm</keyword>
<evidence type="ECO:0000256" key="2">
    <source>
        <dbReference type="ARBA" id="ARBA00009035"/>
    </source>
</evidence>